<dbReference type="PROSITE" id="PS51371">
    <property type="entry name" value="CBS"/>
    <property type="match status" value="1"/>
</dbReference>
<dbReference type="KEGG" id="ncl:C5F47_07150"/>
<protein>
    <recommendedName>
        <fullName evidence="3">CBS domain-containing protein</fullName>
    </recommendedName>
</protein>
<dbReference type="SMART" id="SM00116">
    <property type="entry name" value="CBS"/>
    <property type="match status" value="2"/>
</dbReference>
<keyword evidence="1 2" id="KW-0129">CBS domain</keyword>
<proteinExistence type="predicted"/>
<dbReference type="PANTHER" id="PTHR43080:SF2">
    <property type="entry name" value="CBS DOMAIN-CONTAINING PROTEIN"/>
    <property type="match status" value="1"/>
</dbReference>
<reference evidence="4 5" key="1">
    <citation type="submission" date="2018-02" db="EMBL/GenBank/DDBJ databases">
        <title>Complete genome of Nitrosopumilus cobalaminigenes HCA1.</title>
        <authorList>
            <person name="Qin W."/>
            <person name="Zheng Y."/>
            <person name="Stahl D.A."/>
        </authorList>
    </citation>
    <scope>NUCLEOTIDE SEQUENCE [LARGE SCALE GENOMIC DNA]</scope>
    <source>
        <strain evidence="4 5">HCA1</strain>
    </source>
</reference>
<dbReference type="PANTHER" id="PTHR43080">
    <property type="entry name" value="CBS DOMAIN-CONTAINING PROTEIN CBSX3, MITOCHONDRIAL"/>
    <property type="match status" value="1"/>
</dbReference>
<evidence type="ECO:0000259" key="3">
    <source>
        <dbReference type="PROSITE" id="PS51371"/>
    </source>
</evidence>
<dbReference type="AlphaFoldDB" id="A0A7D5R0W3"/>
<dbReference type="SUPFAM" id="SSF54631">
    <property type="entry name" value="CBS-domain pair"/>
    <property type="match status" value="1"/>
</dbReference>
<keyword evidence="5" id="KW-1185">Reference proteome</keyword>
<dbReference type="Proteomes" id="UP000509771">
    <property type="component" value="Chromosome"/>
</dbReference>
<organism evidence="4 5">
    <name type="scientific">Nitrosopumilus cobalaminigenes</name>
    <dbReference type="NCBI Taxonomy" id="1470066"/>
    <lineage>
        <taxon>Archaea</taxon>
        <taxon>Nitrososphaerota</taxon>
        <taxon>Nitrososphaeria</taxon>
        <taxon>Nitrosopumilales</taxon>
        <taxon>Nitrosopumilaceae</taxon>
        <taxon>Nitrosopumilus</taxon>
    </lineage>
</organism>
<gene>
    <name evidence="4" type="ORF">C5F47_07150</name>
</gene>
<sequence>MIQSKIIRAKDIMDIDSLCVESQLSNKEVARKMIELNKSAVIVIKKDTPVGIITYKDLVMNNVVSENSVNRPILETMSSPLIHCGPEQSIWEVMDLMYSRNLKKIAIIDEYDKLLGIVNSTDIVKVFSNLKN</sequence>
<dbReference type="InterPro" id="IPR000644">
    <property type="entry name" value="CBS_dom"/>
</dbReference>
<accession>A0A7D5R0W3</accession>
<dbReference type="Pfam" id="PF00571">
    <property type="entry name" value="CBS"/>
    <property type="match status" value="2"/>
</dbReference>
<evidence type="ECO:0000313" key="4">
    <source>
        <dbReference type="EMBL" id="QLH03338.1"/>
    </source>
</evidence>
<dbReference type="InterPro" id="IPR051257">
    <property type="entry name" value="Diverse_CBS-Domain"/>
</dbReference>
<dbReference type="EMBL" id="CP026993">
    <property type="protein sequence ID" value="QLH03338.1"/>
    <property type="molecule type" value="Genomic_DNA"/>
</dbReference>
<evidence type="ECO:0000313" key="5">
    <source>
        <dbReference type="Proteomes" id="UP000509771"/>
    </source>
</evidence>
<feature type="domain" description="CBS" evidence="3">
    <location>
        <begin position="77"/>
        <end position="132"/>
    </location>
</feature>
<dbReference type="GeneID" id="56059820"/>
<dbReference type="OrthoDB" id="65817at2157"/>
<evidence type="ECO:0000256" key="2">
    <source>
        <dbReference type="PROSITE-ProRule" id="PRU00703"/>
    </source>
</evidence>
<name>A0A7D5R0W3_9ARCH</name>
<dbReference type="InterPro" id="IPR046342">
    <property type="entry name" value="CBS_dom_sf"/>
</dbReference>
<evidence type="ECO:0000256" key="1">
    <source>
        <dbReference type="ARBA" id="ARBA00023122"/>
    </source>
</evidence>
<dbReference type="RefSeq" id="WP_179360452.1">
    <property type="nucleotide sequence ID" value="NZ_CP026993.1"/>
</dbReference>
<dbReference type="Gene3D" id="3.10.580.10">
    <property type="entry name" value="CBS-domain"/>
    <property type="match status" value="1"/>
</dbReference>